<protein>
    <recommendedName>
        <fullName evidence="7">Endolytic murein transglycosylase</fullName>
        <ecNumber evidence="7">4.2.2.29</ecNumber>
    </recommendedName>
    <alternativeName>
        <fullName evidence="7">Peptidoglycan lytic transglycosylase</fullName>
    </alternativeName>
    <alternativeName>
        <fullName evidence="7">Peptidoglycan polymerization terminase</fullName>
    </alternativeName>
</protein>
<keyword evidence="2 7" id="KW-0812">Transmembrane</keyword>
<dbReference type="FunFam" id="3.30.160.60:FF:000242">
    <property type="entry name" value="Endolytic murein transglycosylase"/>
    <property type="match status" value="1"/>
</dbReference>
<reference evidence="8 9" key="1">
    <citation type="submission" date="2017-04" db="EMBL/GenBank/DDBJ databases">
        <title>Draft genome sequence of Zooshikella ganghwensis VG4 isolated from Red Sea sediments.</title>
        <authorList>
            <person name="Rehman Z."/>
            <person name="Alam I."/>
            <person name="Kamau A."/>
            <person name="Bajic V."/>
            <person name="Leiknes T."/>
        </authorList>
    </citation>
    <scope>NUCLEOTIDE SEQUENCE [LARGE SCALE GENOMIC DNA]</scope>
    <source>
        <strain evidence="8 9">VG4</strain>
    </source>
</reference>
<evidence type="ECO:0000313" key="8">
    <source>
        <dbReference type="EMBL" id="RDH44328.1"/>
    </source>
</evidence>
<keyword evidence="5 7" id="KW-0456">Lyase</keyword>
<evidence type="ECO:0000256" key="2">
    <source>
        <dbReference type="ARBA" id="ARBA00022692"/>
    </source>
</evidence>
<keyword evidence="4 7" id="KW-0472">Membrane</keyword>
<dbReference type="GO" id="GO:0071555">
    <property type="term" value="P:cell wall organization"/>
    <property type="evidence" value="ECO:0007669"/>
    <property type="project" value="UniProtKB-KW"/>
</dbReference>
<dbReference type="PANTHER" id="PTHR30518:SF2">
    <property type="entry name" value="ENDOLYTIC MUREIN TRANSGLYCOSYLASE"/>
    <property type="match status" value="1"/>
</dbReference>
<evidence type="ECO:0000256" key="5">
    <source>
        <dbReference type="ARBA" id="ARBA00023239"/>
    </source>
</evidence>
<dbReference type="GO" id="GO:0008932">
    <property type="term" value="F:lytic endotransglycosylase activity"/>
    <property type="evidence" value="ECO:0007669"/>
    <property type="project" value="UniProtKB-UniRule"/>
</dbReference>
<dbReference type="Proteomes" id="UP000257039">
    <property type="component" value="Unassembled WGS sequence"/>
</dbReference>
<keyword evidence="7" id="KW-0997">Cell inner membrane</keyword>
<dbReference type="Pfam" id="PF02618">
    <property type="entry name" value="YceG"/>
    <property type="match status" value="1"/>
</dbReference>
<keyword evidence="1 7" id="KW-1003">Cell membrane</keyword>
<dbReference type="EMBL" id="NDXW01000001">
    <property type="protein sequence ID" value="RDH44328.1"/>
    <property type="molecule type" value="Genomic_DNA"/>
</dbReference>
<keyword evidence="6 7" id="KW-0961">Cell wall biogenesis/degradation</keyword>
<sequence>MKKFFLWSTLLVTLLIMCVAVGGYLYLQGYGQKKLLNNQQTLNVNIPSGTSVRQLSQQLVSQGLVKEPWSFEVYVRYRGKALQLKAGEYSVPAQSSIDELIALLVSGKTRQYTITFVEGWTVRQALEVLAQAPKIEHTITPDQWQKLPELLGFKSTYSHPEGLIFPDTYAYSAGTKDTALLKRAYEKMERTLAEEWPKRAQNLPYQNVYEALIMASIVEKETGVPEERPAIAGVFVRRLQKNMRLQTDPTVIYGIGERYTGNITRKHLQQDTPYNTYRIMGLPPTPIALPGKLAIQAALHPAPGNSLYFVAKGDGSHHFSSSLSEHNRAVRKYQLRRRQDYRSNPQAN</sequence>
<dbReference type="GO" id="GO:0009252">
    <property type="term" value="P:peptidoglycan biosynthetic process"/>
    <property type="evidence" value="ECO:0007669"/>
    <property type="project" value="UniProtKB-UniRule"/>
</dbReference>
<dbReference type="InterPro" id="IPR003770">
    <property type="entry name" value="MLTG-like"/>
</dbReference>
<dbReference type="Gene3D" id="3.30.1490.480">
    <property type="entry name" value="Endolytic murein transglycosylase"/>
    <property type="match status" value="1"/>
</dbReference>
<keyword evidence="3 7" id="KW-1133">Transmembrane helix</keyword>
<comment type="similarity">
    <text evidence="7">Belongs to the transglycosylase MltG family.</text>
</comment>
<comment type="caution">
    <text evidence="8">The sequence shown here is derived from an EMBL/GenBank/DDBJ whole genome shotgun (WGS) entry which is preliminary data.</text>
</comment>
<feature type="site" description="Important for catalytic activity" evidence="7">
    <location>
        <position position="221"/>
    </location>
</feature>
<dbReference type="PANTHER" id="PTHR30518">
    <property type="entry name" value="ENDOLYTIC MUREIN TRANSGLYCOSYLASE"/>
    <property type="match status" value="1"/>
</dbReference>
<dbReference type="CDD" id="cd08010">
    <property type="entry name" value="MltG_like"/>
    <property type="match status" value="1"/>
</dbReference>
<evidence type="ECO:0000313" key="9">
    <source>
        <dbReference type="Proteomes" id="UP000257039"/>
    </source>
</evidence>
<dbReference type="EC" id="4.2.2.29" evidence="7"/>
<name>A0A4P9VLS9_9GAMM</name>
<accession>A0A4P9VLS9</accession>
<keyword evidence="9" id="KW-1185">Reference proteome</keyword>
<organism evidence="8 9">
    <name type="scientific">Zooshikella ganghwensis</name>
    <dbReference type="NCBI Taxonomy" id="202772"/>
    <lineage>
        <taxon>Bacteria</taxon>
        <taxon>Pseudomonadati</taxon>
        <taxon>Pseudomonadota</taxon>
        <taxon>Gammaproteobacteria</taxon>
        <taxon>Oceanospirillales</taxon>
        <taxon>Zooshikellaceae</taxon>
        <taxon>Zooshikella</taxon>
    </lineage>
</organism>
<dbReference type="NCBIfam" id="TIGR00247">
    <property type="entry name" value="endolytic transglycosylase MltG"/>
    <property type="match status" value="1"/>
</dbReference>
<evidence type="ECO:0000256" key="7">
    <source>
        <dbReference type="HAMAP-Rule" id="MF_02065"/>
    </source>
</evidence>
<comment type="catalytic activity">
    <reaction evidence="7">
        <text>a peptidoglycan chain = a peptidoglycan chain with N-acetyl-1,6-anhydromuramyl-[peptide] at the reducing end + a peptidoglycan chain with N-acetylglucosamine at the non-reducing end.</text>
        <dbReference type="EC" id="4.2.2.29"/>
    </reaction>
</comment>
<proteinExistence type="inferred from homology"/>
<evidence type="ECO:0000256" key="6">
    <source>
        <dbReference type="ARBA" id="ARBA00023316"/>
    </source>
</evidence>
<dbReference type="AlphaFoldDB" id="A0A4P9VLS9"/>
<dbReference type="Gene3D" id="3.30.160.60">
    <property type="entry name" value="Classic Zinc Finger"/>
    <property type="match status" value="1"/>
</dbReference>
<comment type="function">
    <text evidence="7">Functions as a peptidoglycan terminase that cleaves nascent peptidoglycan strands endolytically to terminate their elongation.</text>
</comment>
<evidence type="ECO:0000256" key="4">
    <source>
        <dbReference type="ARBA" id="ARBA00023136"/>
    </source>
</evidence>
<evidence type="ECO:0000256" key="3">
    <source>
        <dbReference type="ARBA" id="ARBA00022989"/>
    </source>
</evidence>
<gene>
    <name evidence="7 8" type="primary">mltG</name>
    <name evidence="8" type="ORF">B9G39_13225</name>
</gene>
<dbReference type="GO" id="GO:0005886">
    <property type="term" value="C:plasma membrane"/>
    <property type="evidence" value="ECO:0007669"/>
    <property type="project" value="UniProtKB-UniRule"/>
</dbReference>
<dbReference type="RefSeq" id="WP_094787505.1">
    <property type="nucleotide sequence ID" value="NZ_NDXW01000001.1"/>
</dbReference>
<evidence type="ECO:0000256" key="1">
    <source>
        <dbReference type="ARBA" id="ARBA00022475"/>
    </source>
</evidence>
<dbReference type="HAMAP" id="MF_02065">
    <property type="entry name" value="MltG"/>
    <property type="match status" value="1"/>
</dbReference>